<organism evidence="2 3">
    <name type="scientific">Erpetoichthys calabaricus</name>
    <name type="common">Rope fish</name>
    <name type="synonym">Calamoichthys calabaricus</name>
    <dbReference type="NCBI Taxonomy" id="27687"/>
    <lineage>
        <taxon>Eukaryota</taxon>
        <taxon>Metazoa</taxon>
        <taxon>Chordata</taxon>
        <taxon>Craniata</taxon>
        <taxon>Vertebrata</taxon>
        <taxon>Euteleostomi</taxon>
        <taxon>Actinopterygii</taxon>
        <taxon>Polypteriformes</taxon>
        <taxon>Polypteridae</taxon>
        <taxon>Erpetoichthys</taxon>
    </lineage>
</organism>
<accession>A0A8C4TG28</accession>
<dbReference type="GeneTree" id="ENSGT01100000263696"/>
<reference evidence="2" key="3">
    <citation type="submission" date="2025-09" db="UniProtKB">
        <authorList>
            <consortium name="Ensembl"/>
        </authorList>
    </citation>
    <scope>IDENTIFICATION</scope>
</reference>
<evidence type="ECO:0000313" key="3">
    <source>
        <dbReference type="Proteomes" id="UP000694620"/>
    </source>
</evidence>
<sequence length="78" mass="8881">CLLPKFKVNEVFSFMSHIASKISSHDAMPCGVIFFVKFLKERIQICCNIFLNVVFLQCLGGALYSILLHGLLLELRVY</sequence>
<protein>
    <submittedName>
        <fullName evidence="2">Uncharacterized protein</fullName>
    </submittedName>
</protein>
<dbReference type="AlphaFoldDB" id="A0A8C4TG28"/>
<feature type="transmembrane region" description="Helical" evidence="1">
    <location>
        <begin position="49"/>
        <end position="72"/>
    </location>
</feature>
<evidence type="ECO:0000313" key="2">
    <source>
        <dbReference type="Ensembl" id="ENSECRP00000028821.1"/>
    </source>
</evidence>
<dbReference type="PANTHER" id="PTHR48424">
    <property type="entry name" value="DYNEIN LIGHT CHAIN-RELATED"/>
    <property type="match status" value="1"/>
</dbReference>
<name>A0A8C4TG28_ERPCA</name>
<keyword evidence="1" id="KW-1133">Transmembrane helix</keyword>
<keyword evidence="1" id="KW-0812">Transmembrane</keyword>
<dbReference type="Proteomes" id="UP000694620">
    <property type="component" value="Chromosome 18"/>
</dbReference>
<dbReference type="Ensembl" id="ENSECRT00000029433.1">
    <property type="protein sequence ID" value="ENSECRP00000028821.1"/>
    <property type="gene ID" value="ENSECRG00000019505.1"/>
</dbReference>
<keyword evidence="1" id="KW-0472">Membrane</keyword>
<keyword evidence="3" id="KW-1185">Reference proteome</keyword>
<evidence type="ECO:0000256" key="1">
    <source>
        <dbReference type="SAM" id="Phobius"/>
    </source>
</evidence>
<proteinExistence type="predicted"/>
<dbReference type="PANTHER" id="PTHR48424:SF3">
    <property type="entry name" value="DYNEIN LIGHT CHAIN-RELATED"/>
    <property type="match status" value="1"/>
</dbReference>
<reference evidence="2" key="2">
    <citation type="submission" date="2025-08" db="UniProtKB">
        <authorList>
            <consortium name="Ensembl"/>
        </authorList>
    </citation>
    <scope>IDENTIFICATION</scope>
</reference>
<reference evidence="2" key="1">
    <citation type="submission" date="2021-06" db="EMBL/GenBank/DDBJ databases">
        <authorList>
            <consortium name="Wellcome Sanger Institute Data Sharing"/>
        </authorList>
    </citation>
    <scope>NUCLEOTIDE SEQUENCE [LARGE SCALE GENOMIC DNA]</scope>
</reference>